<evidence type="ECO:0000313" key="2">
    <source>
        <dbReference type="EMBL" id="OIN97564.1"/>
    </source>
</evidence>
<keyword evidence="1" id="KW-0547">Nucleotide-binding</keyword>
<dbReference type="GO" id="GO:0016740">
    <property type="term" value="F:transferase activity"/>
    <property type="evidence" value="ECO:0007669"/>
    <property type="project" value="UniProtKB-KW"/>
</dbReference>
<organism evidence="2 3">
    <name type="scientific">Candidatus Desantisbacteria bacterium CG1_02_38_46</name>
    <dbReference type="NCBI Taxonomy" id="1817893"/>
    <lineage>
        <taxon>Bacteria</taxon>
        <taxon>Candidatus Desantisiibacteriota</taxon>
    </lineage>
</organism>
<dbReference type="PANTHER" id="PTHR15004:SF0">
    <property type="entry name" value="GLUTAMYL-TRNA(GLN) AMIDOTRANSFERASE SUBUNIT C, MITOCHONDRIAL"/>
    <property type="match status" value="1"/>
</dbReference>
<dbReference type="Pfam" id="PF02686">
    <property type="entry name" value="GatC"/>
    <property type="match status" value="1"/>
</dbReference>
<gene>
    <name evidence="1" type="primary">gatC</name>
    <name evidence="2" type="ORF">AUJ66_02835</name>
</gene>
<dbReference type="AlphaFoldDB" id="A0A1J4SFZ4"/>
<comment type="function">
    <text evidence="1">Allows the formation of correctly charged Asn-tRNA(Asn) or Gln-tRNA(Gln) through the transamidation of misacylated Asp-tRNA(Asn) or Glu-tRNA(Gln) in organisms which lack either or both of asparaginyl-tRNA or glutaminyl-tRNA synthetases. The reaction takes place in the presence of glutamine and ATP through an activated phospho-Asp-tRNA(Asn) or phospho-Glu-tRNA(Gln).</text>
</comment>
<proteinExistence type="inferred from homology"/>
<evidence type="ECO:0000256" key="1">
    <source>
        <dbReference type="HAMAP-Rule" id="MF_00122"/>
    </source>
</evidence>
<dbReference type="GO" id="GO:0050566">
    <property type="term" value="F:asparaginyl-tRNA synthase (glutamine-hydrolyzing) activity"/>
    <property type="evidence" value="ECO:0007669"/>
    <property type="project" value="RHEA"/>
</dbReference>
<dbReference type="GO" id="GO:0006450">
    <property type="term" value="P:regulation of translational fidelity"/>
    <property type="evidence" value="ECO:0007669"/>
    <property type="project" value="InterPro"/>
</dbReference>
<dbReference type="GO" id="GO:0070681">
    <property type="term" value="P:glutaminyl-tRNAGln biosynthesis via transamidation"/>
    <property type="evidence" value="ECO:0007669"/>
    <property type="project" value="TreeGrafter"/>
</dbReference>
<comment type="caution">
    <text evidence="2">The sequence shown here is derived from an EMBL/GenBank/DDBJ whole genome shotgun (WGS) entry which is preliminary data.</text>
</comment>
<dbReference type="GO" id="GO:0050567">
    <property type="term" value="F:glutaminyl-tRNA synthase (glutamine-hydrolyzing) activity"/>
    <property type="evidence" value="ECO:0007669"/>
    <property type="project" value="UniProtKB-UniRule"/>
</dbReference>
<comment type="catalytic activity">
    <reaction evidence="1">
        <text>L-glutamyl-tRNA(Gln) + L-glutamine + ATP + H2O = L-glutaminyl-tRNA(Gln) + L-glutamate + ADP + phosphate + H(+)</text>
        <dbReference type="Rhea" id="RHEA:17521"/>
        <dbReference type="Rhea" id="RHEA-COMP:9681"/>
        <dbReference type="Rhea" id="RHEA-COMP:9684"/>
        <dbReference type="ChEBI" id="CHEBI:15377"/>
        <dbReference type="ChEBI" id="CHEBI:15378"/>
        <dbReference type="ChEBI" id="CHEBI:29985"/>
        <dbReference type="ChEBI" id="CHEBI:30616"/>
        <dbReference type="ChEBI" id="CHEBI:43474"/>
        <dbReference type="ChEBI" id="CHEBI:58359"/>
        <dbReference type="ChEBI" id="CHEBI:78520"/>
        <dbReference type="ChEBI" id="CHEBI:78521"/>
        <dbReference type="ChEBI" id="CHEBI:456216"/>
    </reaction>
</comment>
<dbReference type="EC" id="6.3.5.-" evidence="1"/>
<reference evidence="2 3" key="1">
    <citation type="journal article" date="2016" name="Environ. Microbiol.">
        <title>Genomic resolution of a cold subsurface aquifer community provides metabolic insights for novel microbes adapted to high CO concentrations.</title>
        <authorList>
            <person name="Probst A.J."/>
            <person name="Castelle C.J."/>
            <person name="Singh A."/>
            <person name="Brown C.T."/>
            <person name="Anantharaman K."/>
            <person name="Sharon I."/>
            <person name="Hug L.A."/>
            <person name="Burstein D."/>
            <person name="Emerson J.B."/>
            <person name="Thomas B.C."/>
            <person name="Banfield J.F."/>
        </authorList>
    </citation>
    <scope>NUCLEOTIDE SEQUENCE [LARGE SCALE GENOMIC DNA]</scope>
    <source>
        <strain evidence="2">CG1_02_38_46</strain>
    </source>
</reference>
<comment type="subunit">
    <text evidence="1">Heterotrimer of A, B and C subunits.</text>
</comment>
<dbReference type="PANTHER" id="PTHR15004">
    <property type="entry name" value="GLUTAMYL-TRNA(GLN) AMIDOTRANSFERASE SUBUNIT C, MITOCHONDRIAL"/>
    <property type="match status" value="1"/>
</dbReference>
<comment type="similarity">
    <text evidence="1">Belongs to the GatC family.</text>
</comment>
<keyword evidence="1" id="KW-0067">ATP-binding</keyword>
<dbReference type="GO" id="GO:0006412">
    <property type="term" value="P:translation"/>
    <property type="evidence" value="ECO:0007669"/>
    <property type="project" value="UniProtKB-UniRule"/>
</dbReference>
<dbReference type="Proteomes" id="UP000182278">
    <property type="component" value="Unassembled WGS sequence"/>
</dbReference>
<dbReference type="EMBL" id="MNUO01000044">
    <property type="protein sequence ID" value="OIN97564.1"/>
    <property type="molecule type" value="Genomic_DNA"/>
</dbReference>
<keyword evidence="2" id="KW-0808">Transferase</keyword>
<comment type="catalytic activity">
    <reaction evidence="1">
        <text>L-aspartyl-tRNA(Asn) + L-glutamine + ATP + H2O = L-asparaginyl-tRNA(Asn) + L-glutamate + ADP + phosphate + 2 H(+)</text>
        <dbReference type="Rhea" id="RHEA:14513"/>
        <dbReference type="Rhea" id="RHEA-COMP:9674"/>
        <dbReference type="Rhea" id="RHEA-COMP:9677"/>
        <dbReference type="ChEBI" id="CHEBI:15377"/>
        <dbReference type="ChEBI" id="CHEBI:15378"/>
        <dbReference type="ChEBI" id="CHEBI:29985"/>
        <dbReference type="ChEBI" id="CHEBI:30616"/>
        <dbReference type="ChEBI" id="CHEBI:43474"/>
        <dbReference type="ChEBI" id="CHEBI:58359"/>
        <dbReference type="ChEBI" id="CHEBI:78515"/>
        <dbReference type="ChEBI" id="CHEBI:78516"/>
        <dbReference type="ChEBI" id="CHEBI:456216"/>
    </reaction>
</comment>
<dbReference type="HAMAP" id="MF_00122">
    <property type="entry name" value="GatC"/>
    <property type="match status" value="1"/>
</dbReference>
<dbReference type="InterPro" id="IPR003837">
    <property type="entry name" value="GatC"/>
</dbReference>
<protein>
    <recommendedName>
        <fullName evidence="1">Aspartyl/glutamyl-tRNA(Asn/Gln) amidotransferase subunit C</fullName>
        <shortName evidence="1">Asp/Glu-ADT subunit C</shortName>
        <ecNumber evidence="1">6.3.5.-</ecNumber>
    </recommendedName>
</protein>
<dbReference type="SUPFAM" id="SSF141000">
    <property type="entry name" value="Glu-tRNAGln amidotransferase C subunit"/>
    <property type="match status" value="1"/>
</dbReference>
<keyword evidence="1" id="KW-0648">Protein biosynthesis</keyword>
<dbReference type="STRING" id="1817893.AUJ66_02835"/>
<evidence type="ECO:0000313" key="3">
    <source>
        <dbReference type="Proteomes" id="UP000182278"/>
    </source>
</evidence>
<dbReference type="NCBIfam" id="TIGR00135">
    <property type="entry name" value="gatC"/>
    <property type="match status" value="1"/>
</dbReference>
<dbReference type="InterPro" id="IPR036113">
    <property type="entry name" value="Asp/Glu-ADT_sf_sub_c"/>
</dbReference>
<dbReference type="GO" id="GO:0005524">
    <property type="term" value="F:ATP binding"/>
    <property type="evidence" value="ECO:0007669"/>
    <property type="project" value="UniProtKB-KW"/>
</dbReference>
<keyword evidence="1" id="KW-0436">Ligase</keyword>
<accession>A0A1J4SFZ4</accession>
<sequence>MKIDKKTVEYIANLARLALTEKEKESFTGQLDKILNYIDKLNALDTSNIEPTFHAVPLKNVFRDDEVKPSLTQERALAMAPEKDRNYFKVPRIIE</sequence>
<dbReference type="Gene3D" id="1.10.20.60">
    <property type="entry name" value="Glu-tRNAGln amidotransferase C subunit, N-terminal domain"/>
    <property type="match status" value="1"/>
</dbReference>
<name>A0A1J4SFZ4_9BACT</name>